<dbReference type="PANTHER" id="PTHR10773:SF19">
    <property type="match status" value="1"/>
</dbReference>
<evidence type="ECO:0000313" key="4">
    <source>
        <dbReference type="Proteomes" id="UP000691718"/>
    </source>
</evidence>
<evidence type="ECO:0000313" key="3">
    <source>
        <dbReference type="EMBL" id="CAG4997146.1"/>
    </source>
</evidence>
<evidence type="ECO:0000256" key="1">
    <source>
        <dbReference type="SAM" id="MobiDB-lite"/>
    </source>
</evidence>
<feature type="region of interest" description="Disordered" evidence="1">
    <location>
        <begin position="1"/>
        <end position="20"/>
    </location>
</feature>
<name>A0A8S3X1Y2_PARAO</name>
<dbReference type="OrthoDB" id="6779410at2759"/>
<dbReference type="EMBL" id="CAJQZP010000929">
    <property type="protein sequence ID" value="CAG4997146.1"/>
    <property type="molecule type" value="Genomic_DNA"/>
</dbReference>
<sequence>MEHTPTPATNNYTRKRRRNSDMWKINVLKKQRYEPKSMPQRVCNHNTPAFKCQTITMAQMTKIHQDFYSHTNKKDQDAILLKLCKIMSANRTSKNHHKYKGKKQTTIKYGVIVNKTRIPICNNFFLHIFGITKHRVAFVMKKFYYTGEVGTEHRGGDRKTAKFADQKRSIHNYIATLKCIESHYCRKTKTAERKYLPTELNLSKLFQMYKVSEHVHPLVKLSYFRHVFNTSYNIGFGTPKTDVCSTCLELKEKIKIEIDPIKKNLLMIKKHVHSLRAKAFYEKLGSAPENVKVISFDCQKNLPLPKLPDQSTYYSRQLYYYNLTMVEGTSKNPLSRNNVFAYVCTENEYNKDSNLIASAVYHRLTATDKTDITHIRLIADGCGGQNKNCIVLGACSKWLLENPCIHTIELIFPVTGHSFMPPDRQFGVIERKLKKRRLSYIQMR</sequence>
<proteinExistence type="predicted"/>
<gene>
    <name evidence="3" type="ORF">PAPOLLO_LOCUS13157</name>
</gene>
<protein>
    <submittedName>
        <fullName evidence="3">(apollo) hypothetical protein</fullName>
    </submittedName>
</protein>
<feature type="domain" description="DUF7869" evidence="2">
    <location>
        <begin position="337"/>
        <end position="438"/>
    </location>
</feature>
<dbReference type="InterPro" id="IPR057191">
    <property type="entry name" value="DUF7869"/>
</dbReference>
<keyword evidence="4" id="KW-1185">Reference proteome</keyword>
<dbReference type="Proteomes" id="UP000691718">
    <property type="component" value="Unassembled WGS sequence"/>
</dbReference>
<organism evidence="3 4">
    <name type="scientific">Parnassius apollo</name>
    <name type="common">Apollo butterfly</name>
    <name type="synonym">Papilio apollo</name>
    <dbReference type="NCBI Taxonomy" id="110799"/>
    <lineage>
        <taxon>Eukaryota</taxon>
        <taxon>Metazoa</taxon>
        <taxon>Ecdysozoa</taxon>
        <taxon>Arthropoda</taxon>
        <taxon>Hexapoda</taxon>
        <taxon>Insecta</taxon>
        <taxon>Pterygota</taxon>
        <taxon>Neoptera</taxon>
        <taxon>Endopterygota</taxon>
        <taxon>Lepidoptera</taxon>
        <taxon>Glossata</taxon>
        <taxon>Ditrysia</taxon>
        <taxon>Papilionoidea</taxon>
        <taxon>Papilionidae</taxon>
        <taxon>Parnassiinae</taxon>
        <taxon>Parnassini</taxon>
        <taxon>Parnassius</taxon>
        <taxon>Parnassius</taxon>
    </lineage>
</organism>
<comment type="caution">
    <text evidence="3">The sequence shown here is derived from an EMBL/GenBank/DDBJ whole genome shotgun (WGS) entry which is preliminary data.</text>
</comment>
<evidence type="ECO:0000259" key="2">
    <source>
        <dbReference type="Pfam" id="PF25273"/>
    </source>
</evidence>
<reference evidence="3" key="1">
    <citation type="submission" date="2021-04" db="EMBL/GenBank/DDBJ databases">
        <authorList>
            <person name="Tunstrom K."/>
        </authorList>
    </citation>
    <scope>NUCLEOTIDE SEQUENCE</scope>
</reference>
<dbReference type="Pfam" id="PF25273">
    <property type="entry name" value="DUF7869"/>
    <property type="match status" value="1"/>
</dbReference>
<accession>A0A8S3X1Y2</accession>
<feature type="compositionally biased region" description="Polar residues" evidence="1">
    <location>
        <begin position="1"/>
        <end position="12"/>
    </location>
</feature>
<dbReference type="PANTHER" id="PTHR10773">
    <property type="entry name" value="DNA-DIRECTED RNA POLYMERASES I, II, AND III SUBUNIT RPABC2"/>
    <property type="match status" value="1"/>
</dbReference>
<dbReference type="AlphaFoldDB" id="A0A8S3X1Y2"/>